<name>A0A318E977_9GAMM</name>
<sequence length="86" mass="9221">MNSQTVYAKSAKGREELSTRRDGLSPRLRALLVQVDGRHSAQDLAERNGGAGIYERLQQLIDGAYIIAAEAEAKPGYGVVPKPAGL</sequence>
<dbReference type="RefSeq" id="WP_110266176.1">
    <property type="nucleotide sequence ID" value="NZ_CAKZQT010000001.1"/>
</dbReference>
<evidence type="ECO:0000256" key="1">
    <source>
        <dbReference type="SAM" id="MobiDB-lite"/>
    </source>
</evidence>
<dbReference type="Proteomes" id="UP000248330">
    <property type="component" value="Unassembled WGS sequence"/>
</dbReference>
<protein>
    <submittedName>
        <fullName evidence="2">Uncharacterized protein</fullName>
    </submittedName>
</protein>
<keyword evidence="3" id="KW-1185">Reference proteome</keyword>
<proteinExistence type="predicted"/>
<evidence type="ECO:0000313" key="2">
    <source>
        <dbReference type="EMBL" id="PXV65796.1"/>
    </source>
</evidence>
<dbReference type="OrthoDB" id="8965824at2"/>
<reference evidence="2 3" key="1">
    <citation type="submission" date="2018-04" db="EMBL/GenBank/DDBJ databases">
        <title>Genomic Encyclopedia of Type Strains, Phase IV (KMG-IV): sequencing the most valuable type-strain genomes for metagenomic binning, comparative biology and taxonomic classification.</title>
        <authorList>
            <person name="Goeker M."/>
        </authorList>
    </citation>
    <scope>NUCLEOTIDE SEQUENCE [LARGE SCALE GENOMIC DNA]</scope>
    <source>
        <strain evidence="2 3">DSM 104150</strain>
    </source>
</reference>
<feature type="compositionally biased region" description="Basic and acidic residues" evidence="1">
    <location>
        <begin position="12"/>
        <end position="22"/>
    </location>
</feature>
<evidence type="ECO:0000313" key="3">
    <source>
        <dbReference type="Proteomes" id="UP000248330"/>
    </source>
</evidence>
<comment type="caution">
    <text evidence="2">The sequence shown here is derived from an EMBL/GenBank/DDBJ whole genome shotgun (WGS) entry which is preliminary data.</text>
</comment>
<feature type="region of interest" description="Disordered" evidence="1">
    <location>
        <begin position="1"/>
        <end position="22"/>
    </location>
</feature>
<organism evidence="2 3">
    <name type="scientific">Sinimarinibacterium flocculans</name>
    <dbReference type="NCBI Taxonomy" id="985250"/>
    <lineage>
        <taxon>Bacteria</taxon>
        <taxon>Pseudomonadati</taxon>
        <taxon>Pseudomonadota</taxon>
        <taxon>Gammaproteobacteria</taxon>
        <taxon>Nevskiales</taxon>
        <taxon>Nevskiaceae</taxon>
        <taxon>Sinimarinibacterium</taxon>
    </lineage>
</organism>
<dbReference type="AlphaFoldDB" id="A0A318E977"/>
<dbReference type="EMBL" id="QICN01000009">
    <property type="protein sequence ID" value="PXV65796.1"/>
    <property type="molecule type" value="Genomic_DNA"/>
</dbReference>
<gene>
    <name evidence="2" type="ORF">C8D93_109175</name>
</gene>
<accession>A0A318E977</accession>